<reference evidence="2 3" key="1">
    <citation type="submission" date="2019-04" db="EMBL/GenBank/DDBJ databases">
        <title>Novel transposon Tn6433 variants accelerate the dissemination of tet(E) in Aeromonas under oxytetracycline stresses.</title>
        <authorList>
            <person name="Shi Y."/>
            <person name="Tian Z."/>
            <person name="Zhang Y."/>
            <person name="Zhang H."/>
            <person name="Yang M."/>
        </authorList>
    </citation>
    <scope>NUCLEOTIDE SEQUENCE [LARGE SCALE GENOMIC DNA]</scope>
    <source>
        <strain evidence="2 3">T25-39</strain>
        <plasmid evidence="3">paeca2</plasmid>
    </source>
</reference>
<organism evidence="2 3">
    <name type="scientific">Aeromonas caviae</name>
    <name type="common">Aeromonas punctata</name>
    <dbReference type="NCBI Taxonomy" id="648"/>
    <lineage>
        <taxon>Bacteria</taxon>
        <taxon>Pseudomonadati</taxon>
        <taxon>Pseudomonadota</taxon>
        <taxon>Gammaproteobacteria</taxon>
        <taxon>Aeromonadales</taxon>
        <taxon>Aeromonadaceae</taxon>
        <taxon>Aeromonas</taxon>
    </lineage>
</organism>
<name>A0A7D5UKU1_AERCA</name>
<proteinExistence type="predicted"/>
<dbReference type="InterPro" id="IPR054180">
    <property type="entry name" value="H-NS-like_N"/>
</dbReference>
<dbReference type="AlphaFoldDB" id="A0A7D5UKU1"/>
<dbReference type="Proteomes" id="UP000266778">
    <property type="component" value="Plasmid pAeca2"/>
</dbReference>
<dbReference type="GO" id="GO:0046983">
    <property type="term" value="F:protein dimerization activity"/>
    <property type="evidence" value="ECO:0007669"/>
    <property type="project" value="InterPro"/>
</dbReference>
<dbReference type="GO" id="GO:0032993">
    <property type="term" value="C:protein-DNA complex"/>
    <property type="evidence" value="ECO:0007669"/>
    <property type="project" value="TreeGrafter"/>
</dbReference>
<dbReference type="PANTHER" id="PTHR38097">
    <property type="match status" value="1"/>
</dbReference>
<gene>
    <name evidence="2" type="ORF">C1C91_23685</name>
</gene>
<dbReference type="EMBL" id="CP039628">
    <property type="protein sequence ID" value="QLI60485.1"/>
    <property type="molecule type" value="Genomic_DNA"/>
</dbReference>
<dbReference type="InterPro" id="IPR027454">
    <property type="entry name" value="Histone_HNS_N"/>
</dbReference>
<dbReference type="GO" id="GO:0001217">
    <property type="term" value="F:DNA-binding transcription repressor activity"/>
    <property type="evidence" value="ECO:0007669"/>
    <property type="project" value="TreeGrafter"/>
</dbReference>
<dbReference type="PANTHER" id="PTHR38097:SF2">
    <property type="entry name" value="DNA-BINDING PROTEIN STPA"/>
    <property type="match status" value="1"/>
</dbReference>
<sequence>METVLSNEVIAEYLSTHQRRRAFLRFCSLDLLRVIVTESKAIIDAKEEEELAKMAQEEERQRAIDAATEQLRELGITPEEILQALTSKAAPKGGVKKTGYRRPDNGKIIYWSRRGRPPKEIQDLFDKYGKDGMEQFAIKE</sequence>
<evidence type="ECO:0000313" key="3">
    <source>
        <dbReference type="Proteomes" id="UP000266778"/>
    </source>
</evidence>
<protein>
    <submittedName>
        <fullName evidence="2">H-NS histone family protein</fullName>
    </submittedName>
</protein>
<dbReference type="Pfam" id="PF22470">
    <property type="entry name" value="Histone_HNS_N"/>
    <property type="match status" value="1"/>
</dbReference>
<evidence type="ECO:0000259" key="1">
    <source>
        <dbReference type="Pfam" id="PF22470"/>
    </source>
</evidence>
<dbReference type="GO" id="GO:0003681">
    <property type="term" value="F:bent DNA binding"/>
    <property type="evidence" value="ECO:0007669"/>
    <property type="project" value="TreeGrafter"/>
</dbReference>
<geneLocation type="plasmid" evidence="3">
    <name>paeca2</name>
</geneLocation>
<dbReference type="GO" id="GO:0005829">
    <property type="term" value="C:cytosol"/>
    <property type="evidence" value="ECO:0007669"/>
    <property type="project" value="TreeGrafter"/>
</dbReference>
<keyword evidence="2" id="KW-0614">Plasmid</keyword>
<dbReference type="Gene3D" id="1.10.287.1050">
    <property type="entry name" value="H-NS histone-like proteins"/>
    <property type="match status" value="1"/>
</dbReference>
<accession>A0A7D5UKU1</accession>
<dbReference type="GO" id="GO:0000976">
    <property type="term" value="F:transcription cis-regulatory region binding"/>
    <property type="evidence" value="ECO:0007669"/>
    <property type="project" value="TreeGrafter"/>
</dbReference>
<evidence type="ECO:0000313" key="2">
    <source>
        <dbReference type="EMBL" id="QLI60485.1"/>
    </source>
</evidence>
<feature type="domain" description="DNA-binding protein H-NS-like N-terminal" evidence="1">
    <location>
        <begin position="13"/>
        <end position="84"/>
    </location>
</feature>
<dbReference type="GO" id="GO:0003680">
    <property type="term" value="F:minor groove of adenine-thymine-rich DNA binding"/>
    <property type="evidence" value="ECO:0007669"/>
    <property type="project" value="TreeGrafter"/>
</dbReference>